<keyword evidence="3" id="KW-1185">Reference proteome</keyword>
<evidence type="ECO:0000313" key="3">
    <source>
        <dbReference type="Proteomes" id="UP000468388"/>
    </source>
</evidence>
<dbReference type="OrthoDB" id="677102at2"/>
<feature type="compositionally biased region" description="Basic and acidic residues" evidence="1">
    <location>
        <begin position="27"/>
        <end position="36"/>
    </location>
</feature>
<evidence type="ECO:0000313" key="2">
    <source>
        <dbReference type="EMBL" id="MVT39764.1"/>
    </source>
</evidence>
<reference evidence="2 3" key="1">
    <citation type="submission" date="2019-12" db="EMBL/GenBank/DDBJ databases">
        <title>The draft genomic sequence of strain Chitinophaga oryziterrae JCM 16595.</title>
        <authorList>
            <person name="Zhang X."/>
        </authorList>
    </citation>
    <scope>NUCLEOTIDE SEQUENCE [LARGE SCALE GENOMIC DNA]</scope>
    <source>
        <strain evidence="2 3">JCM 16595</strain>
    </source>
</reference>
<dbReference type="Proteomes" id="UP000468388">
    <property type="component" value="Unassembled WGS sequence"/>
</dbReference>
<feature type="region of interest" description="Disordered" evidence="1">
    <location>
        <begin position="1"/>
        <end position="62"/>
    </location>
</feature>
<protein>
    <submittedName>
        <fullName evidence="2">Uncharacterized protein</fullName>
    </submittedName>
</protein>
<gene>
    <name evidence="2" type="ORF">GO495_04150</name>
</gene>
<dbReference type="RefSeq" id="WP_157298411.1">
    <property type="nucleotide sequence ID" value="NZ_BAAAZB010000005.1"/>
</dbReference>
<organism evidence="2 3">
    <name type="scientific">Chitinophaga oryziterrae</name>
    <dbReference type="NCBI Taxonomy" id="1031224"/>
    <lineage>
        <taxon>Bacteria</taxon>
        <taxon>Pseudomonadati</taxon>
        <taxon>Bacteroidota</taxon>
        <taxon>Chitinophagia</taxon>
        <taxon>Chitinophagales</taxon>
        <taxon>Chitinophagaceae</taxon>
        <taxon>Chitinophaga</taxon>
    </lineage>
</organism>
<sequence length="62" mass="7170">MFFDTKAENQSSEEQIVHTGSGGAFEGTERPAKEMDREESDEHLDERLENDDINKRKRPPAY</sequence>
<proteinExistence type="predicted"/>
<evidence type="ECO:0000256" key="1">
    <source>
        <dbReference type="SAM" id="MobiDB-lite"/>
    </source>
</evidence>
<dbReference type="EMBL" id="WRXO01000001">
    <property type="protein sequence ID" value="MVT39764.1"/>
    <property type="molecule type" value="Genomic_DNA"/>
</dbReference>
<name>A0A6N8J4D3_9BACT</name>
<comment type="caution">
    <text evidence="2">The sequence shown here is derived from an EMBL/GenBank/DDBJ whole genome shotgun (WGS) entry which is preliminary data.</text>
</comment>
<accession>A0A6N8J4D3</accession>
<feature type="compositionally biased region" description="Basic and acidic residues" evidence="1">
    <location>
        <begin position="44"/>
        <end position="54"/>
    </location>
</feature>
<dbReference type="AlphaFoldDB" id="A0A6N8J4D3"/>